<reference evidence="1" key="1">
    <citation type="submission" date="2021-01" db="EMBL/GenBank/DDBJ databases">
        <authorList>
            <consortium name="Genoscope - CEA"/>
            <person name="William W."/>
        </authorList>
    </citation>
    <scope>NUCLEOTIDE SEQUENCE</scope>
</reference>
<proteinExistence type="predicted"/>
<sequence>MNYQDSPLIALVNLINNVAYNQNANPEQNIIKLLEKNSKQQINLIYDGLSFCQLTGNVIGNQQMIKLKIKEHIFNVLQTSLKDLIQNHCFVDGRFEKCFSIINNVQFILQGGQNTEFTNKMDLEITDDILKQVYGEEKFVQMMEEIRNFYKENNALQQCRDQNLLMKCPKTQKDIILFSDGINLQSVMYSIEGALKVLSDEKDKLFEHQINFLVNYKDKMRYGIYK</sequence>
<evidence type="ECO:0000313" key="2">
    <source>
        <dbReference type="Proteomes" id="UP000692954"/>
    </source>
</evidence>
<organism evidence="1 2">
    <name type="scientific">Paramecium sonneborni</name>
    <dbReference type="NCBI Taxonomy" id="65129"/>
    <lineage>
        <taxon>Eukaryota</taxon>
        <taxon>Sar</taxon>
        <taxon>Alveolata</taxon>
        <taxon>Ciliophora</taxon>
        <taxon>Intramacronucleata</taxon>
        <taxon>Oligohymenophorea</taxon>
        <taxon>Peniculida</taxon>
        <taxon>Parameciidae</taxon>
        <taxon>Paramecium</taxon>
    </lineage>
</organism>
<name>A0A8S1LW98_9CILI</name>
<comment type="caution">
    <text evidence="1">The sequence shown here is derived from an EMBL/GenBank/DDBJ whole genome shotgun (WGS) entry which is preliminary data.</text>
</comment>
<dbReference type="AlphaFoldDB" id="A0A8S1LW98"/>
<protein>
    <submittedName>
        <fullName evidence="1">Uncharacterized protein</fullName>
    </submittedName>
</protein>
<keyword evidence="2" id="KW-1185">Reference proteome</keyword>
<gene>
    <name evidence="1" type="ORF">PSON_ATCC_30995.1.T0250072</name>
</gene>
<dbReference type="EMBL" id="CAJJDN010000025">
    <property type="protein sequence ID" value="CAD8069086.1"/>
    <property type="molecule type" value="Genomic_DNA"/>
</dbReference>
<accession>A0A8S1LW98</accession>
<evidence type="ECO:0000313" key="1">
    <source>
        <dbReference type="EMBL" id="CAD8069086.1"/>
    </source>
</evidence>
<dbReference type="OrthoDB" id="303933at2759"/>
<dbReference type="Proteomes" id="UP000692954">
    <property type="component" value="Unassembled WGS sequence"/>
</dbReference>